<keyword evidence="3" id="KW-1185">Reference proteome</keyword>
<dbReference type="Proteomes" id="UP001597483">
    <property type="component" value="Unassembled WGS sequence"/>
</dbReference>
<sequence>MSAARTMVSGFLAGIVIGATLCSLVVGIIVESVPLFVAGLGIPLGYGLLLHLSRIPRRFREAAVVPTVAVARIESLRAGGTETGDLPLDLVLTVAPDGAPPHRVTASHTVNLVDLPSYRKGDVLVVSYPPDRPWKVEILSDPTPEWQRRAAEAVIEPAHESTLVHPPPEGCVTGVLTLIGLLLGAGAVLGLFRVELFTPEPSAPEPPVSSTVTSSGSATVDVDQSLLDNGELRRVIDTLAQNTDVSHTLTAVVQEHRLSVVFAPTDVHVPRFDLRALPVDTIPGLVRKALRTLDVGTPQTWQVTAVQLPSGQTVRVTVTGPKGSASLAG</sequence>
<evidence type="ECO:0008006" key="4">
    <source>
        <dbReference type="Google" id="ProtNLM"/>
    </source>
</evidence>
<feature type="transmembrane region" description="Helical" evidence="1">
    <location>
        <begin position="7"/>
        <end position="29"/>
    </location>
</feature>
<dbReference type="EMBL" id="JBHUKS010000017">
    <property type="protein sequence ID" value="MFD2470616.1"/>
    <property type="molecule type" value="Genomic_DNA"/>
</dbReference>
<protein>
    <recommendedName>
        <fullName evidence="4">DUF3592 domain-containing protein</fullName>
    </recommendedName>
</protein>
<reference evidence="3" key="1">
    <citation type="journal article" date="2019" name="Int. J. Syst. Evol. Microbiol.">
        <title>The Global Catalogue of Microorganisms (GCM) 10K type strain sequencing project: providing services to taxonomists for standard genome sequencing and annotation.</title>
        <authorList>
            <consortium name="The Broad Institute Genomics Platform"/>
            <consortium name="The Broad Institute Genome Sequencing Center for Infectious Disease"/>
            <person name="Wu L."/>
            <person name="Ma J."/>
        </authorList>
    </citation>
    <scope>NUCLEOTIDE SEQUENCE [LARGE SCALE GENOMIC DNA]</scope>
    <source>
        <strain evidence="3">CGMCC 4.7641</strain>
    </source>
</reference>
<evidence type="ECO:0000313" key="3">
    <source>
        <dbReference type="Proteomes" id="UP001597483"/>
    </source>
</evidence>
<keyword evidence="1" id="KW-0472">Membrane</keyword>
<name>A0ABW5HBY8_9PSEU</name>
<dbReference type="RefSeq" id="WP_378307920.1">
    <property type="nucleotide sequence ID" value="NZ_JBHUKS010000017.1"/>
</dbReference>
<accession>A0ABW5HBY8</accession>
<keyword evidence="1" id="KW-1133">Transmembrane helix</keyword>
<feature type="transmembrane region" description="Helical" evidence="1">
    <location>
        <begin position="171"/>
        <end position="192"/>
    </location>
</feature>
<evidence type="ECO:0000256" key="1">
    <source>
        <dbReference type="SAM" id="Phobius"/>
    </source>
</evidence>
<feature type="transmembrane region" description="Helical" evidence="1">
    <location>
        <begin position="35"/>
        <end position="52"/>
    </location>
</feature>
<keyword evidence="1" id="KW-0812">Transmembrane</keyword>
<proteinExistence type="predicted"/>
<comment type="caution">
    <text evidence="2">The sequence shown here is derived from an EMBL/GenBank/DDBJ whole genome shotgun (WGS) entry which is preliminary data.</text>
</comment>
<evidence type="ECO:0000313" key="2">
    <source>
        <dbReference type="EMBL" id="MFD2470616.1"/>
    </source>
</evidence>
<gene>
    <name evidence="2" type="ORF">ACFSVL_24715</name>
</gene>
<organism evidence="2 3">
    <name type="scientific">Amycolatopsis silviterrae</name>
    <dbReference type="NCBI Taxonomy" id="1656914"/>
    <lineage>
        <taxon>Bacteria</taxon>
        <taxon>Bacillati</taxon>
        <taxon>Actinomycetota</taxon>
        <taxon>Actinomycetes</taxon>
        <taxon>Pseudonocardiales</taxon>
        <taxon>Pseudonocardiaceae</taxon>
        <taxon>Amycolatopsis</taxon>
    </lineage>
</organism>